<dbReference type="PROSITE" id="PS50173">
    <property type="entry name" value="UMUC"/>
    <property type="match status" value="1"/>
</dbReference>
<comment type="subcellular location">
    <subcellularLocation>
        <location evidence="4">Cytoplasm</location>
    </subcellularLocation>
</comment>
<comment type="similarity">
    <text evidence="1 4">Belongs to the DNA polymerase type-Y family.</text>
</comment>
<dbReference type="InterPro" id="IPR017961">
    <property type="entry name" value="DNA_pol_Y-fam_little_finger"/>
</dbReference>
<evidence type="ECO:0000259" key="5">
    <source>
        <dbReference type="PROSITE" id="PS50173"/>
    </source>
</evidence>
<keyword evidence="4" id="KW-0238">DNA-binding</keyword>
<dbReference type="RefSeq" id="WP_136447795.1">
    <property type="nucleotide sequence ID" value="NZ_SSXH01000168.1"/>
</dbReference>
<dbReference type="GO" id="GO:0042276">
    <property type="term" value="P:error-prone translesion synthesis"/>
    <property type="evidence" value="ECO:0007669"/>
    <property type="project" value="TreeGrafter"/>
</dbReference>
<dbReference type="Gene3D" id="1.10.150.20">
    <property type="entry name" value="5' to 3' exonuclease, C-terminal subdomain"/>
    <property type="match status" value="1"/>
</dbReference>
<keyword evidence="4" id="KW-0234">DNA repair</keyword>
<dbReference type="InterPro" id="IPR050116">
    <property type="entry name" value="DNA_polymerase-Y"/>
</dbReference>
<dbReference type="GO" id="GO:0006261">
    <property type="term" value="P:DNA-templated DNA replication"/>
    <property type="evidence" value="ECO:0007669"/>
    <property type="project" value="UniProtKB-UniRule"/>
</dbReference>
<dbReference type="PANTHER" id="PTHR11076:SF33">
    <property type="entry name" value="DNA POLYMERASE KAPPA"/>
    <property type="match status" value="1"/>
</dbReference>
<dbReference type="GO" id="GO:0009432">
    <property type="term" value="P:SOS response"/>
    <property type="evidence" value="ECO:0007669"/>
    <property type="project" value="TreeGrafter"/>
</dbReference>
<comment type="function">
    <text evidence="2 4">Poorly processive, error-prone DNA polymerase involved in untargeted mutagenesis. Copies undamaged DNA at stalled replication forks, which arise in vivo from mismatched or misaligned primer ends. These misaligned primers can be extended by PolIV. Exhibits no 3'-5' exonuclease (proofreading) activity. May be involved in translesional synthesis, in conjunction with the beta clamp from PolIII.</text>
</comment>
<dbReference type="EMBL" id="SSXH01000168">
    <property type="protein sequence ID" value="THJ74828.1"/>
    <property type="molecule type" value="Genomic_DNA"/>
</dbReference>
<dbReference type="GO" id="GO:0005829">
    <property type="term" value="C:cytosol"/>
    <property type="evidence" value="ECO:0007669"/>
    <property type="project" value="TreeGrafter"/>
</dbReference>
<comment type="caution">
    <text evidence="6">The sequence shown here is derived from an EMBL/GenBank/DDBJ whole genome shotgun (WGS) entry which is preliminary data.</text>
</comment>
<comment type="subunit">
    <text evidence="4">Monomer.</text>
</comment>
<keyword evidence="4" id="KW-0239">DNA-directed DNA polymerase</keyword>
<evidence type="ECO:0000256" key="3">
    <source>
        <dbReference type="ARBA" id="ARBA00049244"/>
    </source>
</evidence>
<dbReference type="Gene3D" id="3.40.1170.60">
    <property type="match status" value="1"/>
</dbReference>
<keyword evidence="4" id="KW-0479">Metal-binding</keyword>
<keyword evidence="4 6" id="KW-0548">Nucleotidyltransferase</keyword>
<keyword evidence="4" id="KW-0227">DNA damage</keyword>
<name>A0A4S5ER35_9ACTN</name>
<keyword evidence="4" id="KW-0235">DNA replication</keyword>
<feature type="binding site" evidence="4">
    <location>
        <position position="5"/>
    </location>
    <ligand>
        <name>Mg(2+)</name>
        <dbReference type="ChEBI" id="CHEBI:18420"/>
    </ligand>
</feature>
<dbReference type="GO" id="GO:0003887">
    <property type="term" value="F:DNA-directed DNA polymerase activity"/>
    <property type="evidence" value="ECO:0007669"/>
    <property type="project" value="UniProtKB-UniRule"/>
</dbReference>
<feature type="domain" description="UmuC" evidence="5">
    <location>
        <begin position="1"/>
        <end position="182"/>
    </location>
</feature>
<reference evidence="6 7" key="1">
    <citation type="submission" date="2019-04" db="EMBL/GenBank/DDBJ databases">
        <title>Draft genome sequences for three unisolated Alnus-infective Frankia Sp+ strains, AgTrS, AiOr and AvVan, the first sequenced Frankia strains able to sporulate in-planta.</title>
        <authorList>
            <person name="Bethencourt L."/>
            <person name="Vautrin F."/>
            <person name="Taib N."/>
            <person name="Dubost A."/>
            <person name="Castro-Garcia L."/>
            <person name="Imbaud O."/>
            <person name="Abrouk D."/>
            <person name="Fournier P."/>
            <person name="Briolay J."/>
            <person name="Nguyen A."/>
            <person name="Normand P."/>
            <person name="Fernandez M.P."/>
            <person name="Brochier-Armanet C."/>
            <person name="Herrera-Belaroussi A."/>
        </authorList>
    </citation>
    <scope>NUCLEOTIDE SEQUENCE [LARGE SCALE GENOMIC DNA]</scope>
    <source>
        <strain evidence="6 7">AvVan</strain>
    </source>
</reference>
<evidence type="ECO:0000256" key="4">
    <source>
        <dbReference type="HAMAP-Rule" id="MF_01113"/>
    </source>
</evidence>
<dbReference type="OrthoDB" id="9808813at2"/>
<dbReference type="NCBIfam" id="NF002677">
    <property type="entry name" value="PRK02406.1"/>
    <property type="match status" value="1"/>
</dbReference>
<feature type="binding site" evidence="4">
    <location>
        <position position="100"/>
    </location>
    <ligand>
        <name>Mg(2+)</name>
        <dbReference type="ChEBI" id="CHEBI:18420"/>
    </ligand>
</feature>
<dbReference type="InterPro" id="IPR036775">
    <property type="entry name" value="DNA_pol_Y-fam_lit_finger_sf"/>
</dbReference>
<dbReference type="Proteomes" id="UP000305282">
    <property type="component" value="Unassembled WGS sequence"/>
</dbReference>
<dbReference type="InterPro" id="IPR022880">
    <property type="entry name" value="DNApol_IV"/>
</dbReference>
<feature type="site" description="Substrate discrimination" evidence="4">
    <location>
        <position position="10"/>
    </location>
</feature>
<feature type="active site" evidence="4">
    <location>
        <position position="101"/>
    </location>
</feature>
<evidence type="ECO:0000256" key="1">
    <source>
        <dbReference type="ARBA" id="ARBA00010945"/>
    </source>
</evidence>
<keyword evidence="4" id="KW-0515">Mutator protein</keyword>
<dbReference type="Gene3D" id="3.30.1490.100">
    <property type="entry name" value="DNA polymerase, Y-family, little finger domain"/>
    <property type="match status" value="1"/>
</dbReference>
<dbReference type="SUPFAM" id="SSF56672">
    <property type="entry name" value="DNA/RNA polymerases"/>
    <property type="match status" value="1"/>
</dbReference>
<dbReference type="PANTHER" id="PTHR11076">
    <property type="entry name" value="DNA REPAIR POLYMERASE UMUC / TRANSFERASE FAMILY MEMBER"/>
    <property type="match status" value="1"/>
</dbReference>
<dbReference type="GO" id="GO:0000287">
    <property type="term" value="F:magnesium ion binding"/>
    <property type="evidence" value="ECO:0007669"/>
    <property type="project" value="UniProtKB-UniRule"/>
</dbReference>
<evidence type="ECO:0000313" key="6">
    <source>
        <dbReference type="EMBL" id="THJ74828.1"/>
    </source>
</evidence>
<dbReference type="InterPro" id="IPR043502">
    <property type="entry name" value="DNA/RNA_pol_sf"/>
</dbReference>
<gene>
    <name evidence="4 6" type="primary">dinB</name>
    <name evidence="6" type="ORF">E7Y31_09110</name>
</gene>
<dbReference type="CDD" id="cd03586">
    <property type="entry name" value="PolY_Pol_IV_kappa"/>
    <property type="match status" value="1"/>
</dbReference>
<dbReference type="GO" id="GO:0003684">
    <property type="term" value="F:damaged DNA binding"/>
    <property type="evidence" value="ECO:0007669"/>
    <property type="project" value="InterPro"/>
</dbReference>
<keyword evidence="4" id="KW-0460">Magnesium</keyword>
<organism evidence="6 7">
    <name type="scientific">Candidatus Frankia alpina</name>
    <dbReference type="NCBI Taxonomy" id="2699483"/>
    <lineage>
        <taxon>Bacteria</taxon>
        <taxon>Bacillati</taxon>
        <taxon>Actinomycetota</taxon>
        <taxon>Actinomycetes</taxon>
        <taxon>Frankiales</taxon>
        <taxon>Frankiaceae</taxon>
        <taxon>Frankia</taxon>
    </lineage>
</organism>
<dbReference type="InterPro" id="IPR001126">
    <property type="entry name" value="UmuC"/>
</dbReference>
<keyword evidence="7" id="KW-1185">Reference proteome</keyword>
<dbReference type="SUPFAM" id="SSF100879">
    <property type="entry name" value="Lesion bypass DNA polymerase (Y-family), little finger domain"/>
    <property type="match status" value="1"/>
</dbReference>
<dbReference type="Pfam" id="PF11799">
    <property type="entry name" value="IMS_C"/>
    <property type="match status" value="1"/>
</dbReference>
<protein>
    <recommendedName>
        <fullName evidence="4">DNA polymerase IV</fullName>
        <shortName evidence="4">Pol IV</shortName>
        <ecNumber evidence="4">2.7.7.7</ecNumber>
    </recommendedName>
</protein>
<dbReference type="InterPro" id="IPR043128">
    <property type="entry name" value="Rev_trsase/Diguanyl_cyclase"/>
</dbReference>
<dbReference type="EC" id="2.7.7.7" evidence="4"/>
<evidence type="ECO:0000313" key="7">
    <source>
        <dbReference type="Proteomes" id="UP000305282"/>
    </source>
</evidence>
<accession>A0A4S5ER35</accession>
<dbReference type="AlphaFoldDB" id="A0A4S5ER35"/>
<proteinExistence type="inferred from homology"/>
<dbReference type="Gene3D" id="3.30.70.270">
    <property type="match status" value="1"/>
</dbReference>
<comment type="catalytic activity">
    <reaction evidence="3 4">
        <text>DNA(n) + a 2'-deoxyribonucleoside 5'-triphosphate = DNA(n+1) + diphosphate</text>
        <dbReference type="Rhea" id="RHEA:22508"/>
        <dbReference type="Rhea" id="RHEA-COMP:17339"/>
        <dbReference type="Rhea" id="RHEA-COMP:17340"/>
        <dbReference type="ChEBI" id="CHEBI:33019"/>
        <dbReference type="ChEBI" id="CHEBI:61560"/>
        <dbReference type="ChEBI" id="CHEBI:173112"/>
        <dbReference type="EC" id="2.7.7.7"/>
    </reaction>
</comment>
<keyword evidence="4" id="KW-0963">Cytoplasm</keyword>
<dbReference type="HAMAP" id="MF_01113">
    <property type="entry name" value="DNApol_IV"/>
    <property type="match status" value="1"/>
</dbReference>
<keyword evidence="4 6" id="KW-0808">Transferase</keyword>
<comment type="cofactor">
    <cofactor evidence="4">
        <name>Mg(2+)</name>
        <dbReference type="ChEBI" id="CHEBI:18420"/>
    </cofactor>
    <text evidence="4">Binds 2 magnesium ions per subunit.</text>
</comment>
<evidence type="ECO:0000256" key="2">
    <source>
        <dbReference type="ARBA" id="ARBA00025589"/>
    </source>
</evidence>
<dbReference type="GO" id="GO:0006281">
    <property type="term" value="P:DNA repair"/>
    <property type="evidence" value="ECO:0007669"/>
    <property type="project" value="UniProtKB-UniRule"/>
</dbReference>
<sequence length="402" mass="42938">MLHVDMDAFFASVELRRRPELRGRPMIVAGGERGVVLSATYEARAYGVHSAMPMARARALRRCPTAVVVPPDHAAYRAASVEIMKIFRDVTLLVAPLSVDEAFLDVTGARALFGPAPRIAADIRRRVAAEQNLTCSVGVAPSMFVAKIASTRCKPDGLAVIAPDEVLAFLHPLPTGALWGVGPRAEATLTRLGLRTIGDIADTPVDTLCRALGDAAGPHLHRLSWGIDERQVDPVSTEVTVGAERTFATDVTERAALARELLRLSGRVAGQLRQRHRRARTISVKVRYADFRTVTRARTLRDGTDVSQVIYSTATDLVADLGLLGSGRGAAAEVTAVRLLGVRAGNLVDAGAGSRQLLLGERPEGWAELDRVADRARDRFGADAVGLASLLDRPAGPPPGPT</sequence>
<dbReference type="Pfam" id="PF00817">
    <property type="entry name" value="IMS"/>
    <property type="match status" value="1"/>
</dbReference>